<evidence type="ECO:0000313" key="2">
    <source>
        <dbReference type="EMBL" id="ELR72088.1"/>
    </source>
</evidence>
<feature type="compositionally biased region" description="Basic and acidic residues" evidence="1">
    <location>
        <begin position="313"/>
        <end position="354"/>
    </location>
</feature>
<dbReference type="RefSeq" id="WP_009579272.1">
    <property type="nucleotide sequence ID" value="NZ_AMZN01000027.1"/>
</dbReference>
<sequence length="539" mass="61310">MASGKHIIHRQLIDIKVADKAEAQRWQNEFSAYYKSAVLQALERACDELCPENEHIRINKLEIDIGKISRGKLRPELTRDLVRKFQEEILKVASEKLYLVSQVTTSAKSGVPEGVATISGKTASLYDTVIYYLEYGMLPWWASAKGFNIHKSIDQLIAGNAGSLPEEQFFNKLRSLLIRQHCQLRVIDVCTTQQLNRCFDPRNDHSLLKFYKDFEKLTSRKDVKYTFFKNVLANATLVAPGAGFVIDKEKAVLNALRESGYTVEQKLPTLLSLIQEKTGLKSSLARLIDKLVKEKGQSASAIKNEEKEWESGKLNKEKIDPLKRPVSDNDHADPSISNDKAKLPAHRDPRELKGKGLQAVNKDRSQPQPSLPSDDAIEIANAGAVLLWPYLQMFYKELGLVERGAFVNEECQVRAVQLLHHLVSGETEAEEHQWLLFKLLCGMQPTDFVPTAFELSEPEQQECNNLLRSVIRNWAVLKNTSSEGLQSSFLRRPGLLKRDYNGWIVHIERIAIDVLLDRLTWPISVIRLPWNEKAIHVKW</sequence>
<evidence type="ECO:0000313" key="3">
    <source>
        <dbReference type="Proteomes" id="UP000011135"/>
    </source>
</evidence>
<dbReference type="AlphaFoldDB" id="L8JV48"/>
<accession>L8JV48</accession>
<dbReference type="OrthoDB" id="1488184at2"/>
<organism evidence="2 3">
    <name type="scientific">Fulvivirga imtechensis AK7</name>
    <dbReference type="NCBI Taxonomy" id="1237149"/>
    <lineage>
        <taxon>Bacteria</taxon>
        <taxon>Pseudomonadati</taxon>
        <taxon>Bacteroidota</taxon>
        <taxon>Cytophagia</taxon>
        <taxon>Cytophagales</taxon>
        <taxon>Fulvivirgaceae</taxon>
        <taxon>Fulvivirga</taxon>
    </lineage>
</organism>
<proteinExistence type="predicted"/>
<dbReference type="EMBL" id="AMZN01000027">
    <property type="protein sequence ID" value="ELR72088.1"/>
    <property type="molecule type" value="Genomic_DNA"/>
</dbReference>
<dbReference type="InterPro" id="IPR045538">
    <property type="entry name" value="CIS_TMP"/>
</dbReference>
<dbReference type="Pfam" id="PF19268">
    <property type="entry name" value="CIS_TMP"/>
    <property type="match status" value="1"/>
</dbReference>
<dbReference type="eggNOG" id="COG4942">
    <property type="taxonomic scope" value="Bacteria"/>
</dbReference>
<gene>
    <name evidence="2" type="ORF">C900_01830</name>
</gene>
<dbReference type="STRING" id="1237149.C900_01830"/>
<feature type="region of interest" description="Disordered" evidence="1">
    <location>
        <begin position="313"/>
        <end position="374"/>
    </location>
</feature>
<protein>
    <submittedName>
        <fullName evidence="2">Uncharacterized protein</fullName>
    </submittedName>
</protein>
<evidence type="ECO:0000256" key="1">
    <source>
        <dbReference type="SAM" id="MobiDB-lite"/>
    </source>
</evidence>
<name>L8JV48_9BACT</name>
<dbReference type="Proteomes" id="UP000011135">
    <property type="component" value="Unassembled WGS sequence"/>
</dbReference>
<comment type="caution">
    <text evidence="2">The sequence shown here is derived from an EMBL/GenBank/DDBJ whole genome shotgun (WGS) entry which is preliminary data.</text>
</comment>
<reference evidence="2 3" key="1">
    <citation type="submission" date="2012-12" db="EMBL/GenBank/DDBJ databases">
        <title>Genome assembly of Fulvivirga imtechensis AK7.</title>
        <authorList>
            <person name="Nupur N."/>
            <person name="Khatri I."/>
            <person name="Kumar R."/>
            <person name="Subramanian S."/>
            <person name="Pinnaka A."/>
        </authorList>
    </citation>
    <scope>NUCLEOTIDE SEQUENCE [LARGE SCALE GENOMIC DNA]</scope>
    <source>
        <strain evidence="2 3">AK7</strain>
    </source>
</reference>
<keyword evidence="3" id="KW-1185">Reference proteome</keyword>